<reference evidence="1 2" key="1">
    <citation type="journal article" date="2021" name="Nat. Plants">
        <title>The Taxus genome provides insights into paclitaxel biosynthesis.</title>
        <authorList>
            <person name="Xiong X."/>
            <person name="Gou J."/>
            <person name="Liao Q."/>
            <person name="Li Y."/>
            <person name="Zhou Q."/>
            <person name="Bi G."/>
            <person name="Li C."/>
            <person name="Du R."/>
            <person name="Wang X."/>
            <person name="Sun T."/>
            <person name="Guo L."/>
            <person name="Liang H."/>
            <person name="Lu P."/>
            <person name="Wu Y."/>
            <person name="Zhang Z."/>
            <person name="Ro D.K."/>
            <person name="Shang Y."/>
            <person name="Huang S."/>
            <person name="Yan J."/>
        </authorList>
    </citation>
    <scope>NUCLEOTIDE SEQUENCE [LARGE SCALE GENOMIC DNA]</scope>
    <source>
        <strain evidence="1">Ta-2019</strain>
    </source>
</reference>
<keyword evidence="2" id="KW-1185">Reference proteome</keyword>
<protein>
    <submittedName>
        <fullName evidence="1">Uncharacterized protein</fullName>
    </submittedName>
</protein>
<evidence type="ECO:0000313" key="1">
    <source>
        <dbReference type="EMBL" id="KAH9291564.1"/>
    </source>
</evidence>
<evidence type="ECO:0000313" key="2">
    <source>
        <dbReference type="Proteomes" id="UP000824469"/>
    </source>
</evidence>
<feature type="non-terminal residue" evidence="1">
    <location>
        <position position="1"/>
    </location>
</feature>
<organism evidence="1 2">
    <name type="scientific">Taxus chinensis</name>
    <name type="common">Chinese yew</name>
    <name type="synonym">Taxus wallichiana var. chinensis</name>
    <dbReference type="NCBI Taxonomy" id="29808"/>
    <lineage>
        <taxon>Eukaryota</taxon>
        <taxon>Viridiplantae</taxon>
        <taxon>Streptophyta</taxon>
        <taxon>Embryophyta</taxon>
        <taxon>Tracheophyta</taxon>
        <taxon>Spermatophyta</taxon>
        <taxon>Pinopsida</taxon>
        <taxon>Pinidae</taxon>
        <taxon>Conifers II</taxon>
        <taxon>Cupressales</taxon>
        <taxon>Taxaceae</taxon>
        <taxon>Taxus</taxon>
    </lineage>
</organism>
<sequence length="59" mass="6228">TDECGTDHAVARSLDLSSSATLDEVYMGRGVKVKLNSQTVESNIENSSLPDNLGSQLSS</sequence>
<proteinExistence type="predicted"/>
<dbReference type="EMBL" id="JAHRHJ020003536">
    <property type="protein sequence ID" value="KAH9291564.1"/>
    <property type="molecule type" value="Genomic_DNA"/>
</dbReference>
<accession>A0AA38F3Z9</accession>
<dbReference type="Proteomes" id="UP000824469">
    <property type="component" value="Unassembled WGS sequence"/>
</dbReference>
<name>A0AA38F3Z9_TAXCH</name>
<dbReference type="AlphaFoldDB" id="A0AA38F3Z9"/>
<comment type="caution">
    <text evidence="1">The sequence shown here is derived from an EMBL/GenBank/DDBJ whole genome shotgun (WGS) entry which is preliminary data.</text>
</comment>
<gene>
    <name evidence="1" type="ORF">KI387_043248</name>
</gene>
<feature type="non-terminal residue" evidence="1">
    <location>
        <position position="59"/>
    </location>
</feature>